<dbReference type="OrthoDB" id="3296441at2"/>
<feature type="transmembrane region" description="Helical" evidence="6">
    <location>
        <begin position="115"/>
        <end position="134"/>
    </location>
</feature>
<evidence type="ECO:0000256" key="2">
    <source>
        <dbReference type="ARBA" id="ARBA00022475"/>
    </source>
</evidence>
<dbReference type="EMBL" id="PDJC01000001">
    <property type="protein sequence ID" value="PFG16546.1"/>
    <property type="molecule type" value="Genomic_DNA"/>
</dbReference>
<evidence type="ECO:0000256" key="1">
    <source>
        <dbReference type="ARBA" id="ARBA00004651"/>
    </source>
</evidence>
<dbReference type="Pfam" id="PF02588">
    <property type="entry name" value="YitT_membrane"/>
    <property type="match status" value="1"/>
</dbReference>
<keyword evidence="2" id="KW-1003">Cell membrane</keyword>
<dbReference type="GO" id="GO:0005886">
    <property type="term" value="C:plasma membrane"/>
    <property type="evidence" value="ECO:0007669"/>
    <property type="project" value="UniProtKB-SubCell"/>
</dbReference>
<evidence type="ECO:0000313" key="7">
    <source>
        <dbReference type="EMBL" id="PFG16546.1"/>
    </source>
</evidence>
<feature type="transmembrane region" description="Helical" evidence="6">
    <location>
        <begin position="58"/>
        <end position="79"/>
    </location>
</feature>
<keyword evidence="3 6" id="KW-0812">Transmembrane</keyword>
<sequence>MIGSGPSEAEADQRHTPIEDAFGLLSGTFLASLGLYLLHTSGAVTGGTAGLSLLLSYATGWSFGLIYFVINLPFLVLAVRRKGWQFTLRTLVSIGAVSAFAYLHPLMLPGLRVDPVYACLVGNLLAGVGMLILFRHRSSLGGFNTVALLAQEHLGWSAGYVQLAFDATVIVCSLTIVAWPTVLLSTAGAAVLSVVLALNHRPGRYLGY</sequence>
<dbReference type="AlphaFoldDB" id="A0A2A9CQZ5"/>
<organism evidence="7 8">
    <name type="scientific">Propionicimonas paludicola</name>
    <dbReference type="NCBI Taxonomy" id="185243"/>
    <lineage>
        <taxon>Bacteria</taxon>
        <taxon>Bacillati</taxon>
        <taxon>Actinomycetota</taxon>
        <taxon>Actinomycetes</taxon>
        <taxon>Propionibacteriales</taxon>
        <taxon>Nocardioidaceae</taxon>
        <taxon>Propionicimonas</taxon>
    </lineage>
</organism>
<dbReference type="InterPro" id="IPR051461">
    <property type="entry name" value="UPF0750_membrane"/>
</dbReference>
<keyword evidence="5 6" id="KW-0472">Membrane</keyword>
<accession>A0A2A9CQZ5</accession>
<keyword evidence="4 6" id="KW-1133">Transmembrane helix</keyword>
<evidence type="ECO:0000256" key="5">
    <source>
        <dbReference type="ARBA" id="ARBA00023136"/>
    </source>
</evidence>
<name>A0A2A9CQZ5_9ACTN</name>
<feature type="transmembrane region" description="Helical" evidence="6">
    <location>
        <begin position="21"/>
        <end position="38"/>
    </location>
</feature>
<evidence type="ECO:0000313" key="8">
    <source>
        <dbReference type="Proteomes" id="UP000226079"/>
    </source>
</evidence>
<dbReference type="InterPro" id="IPR003740">
    <property type="entry name" value="YitT"/>
</dbReference>
<feature type="transmembrane region" description="Helical" evidence="6">
    <location>
        <begin position="86"/>
        <end position="103"/>
    </location>
</feature>
<dbReference type="Proteomes" id="UP000226079">
    <property type="component" value="Unassembled WGS sequence"/>
</dbReference>
<dbReference type="RefSeq" id="WP_098460073.1">
    <property type="nucleotide sequence ID" value="NZ_PDJC01000001.1"/>
</dbReference>
<evidence type="ECO:0000256" key="4">
    <source>
        <dbReference type="ARBA" id="ARBA00022989"/>
    </source>
</evidence>
<dbReference type="PANTHER" id="PTHR33545:SF5">
    <property type="entry name" value="UPF0750 MEMBRANE PROTEIN YITT"/>
    <property type="match status" value="1"/>
</dbReference>
<evidence type="ECO:0000256" key="6">
    <source>
        <dbReference type="SAM" id="Phobius"/>
    </source>
</evidence>
<proteinExistence type="predicted"/>
<comment type="subcellular location">
    <subcellularLocation>
        <location evidence="1">Cell membrane</location>
        <topology evidence="1">Multi-pass membrane protein</topology>
    </subcellularLocation>
</comment>
<feature type="transmembrane region" description="Helical" evidence="6">
    <location>
        <begin position="182"/>
        <end position="199"/>
    </location>
</feature>
<comment type="caution">
    <text evidence="7">The sequence shown here is derived from an EMBL/GenBank/DDBJ whole genome shotgun (WGS) entry which is preliminary data.</text>
</comment>
<protein>
    <submittedName>
        <fullName evidence="7">Putative 5xTM membrane YitT family protein</fullName>
    </submittedName>
</protein>
<dbReference type="PANTHER" id="PTHR33545">
    <property type="entry name" value="UPF0750 MEMBRANE PROTEIN YITT-RELATED"/>
    <property type="match status" value="1"/>
</dbReference>
<evidence type="ECO:0000256" key="3">
    <source>
        <dbReference type="ARBA" id="ARBA00022692"/>
    </source>
</evidence>
<keyword evidence="8" id="KW-1185">Reference proteome</keyword>
<gene>
    <name evidence="7" type="ORF">ATK74_1093</name>
</gene>
<reference evidence="7 8" key="1">
    <citation type="submission" date="2017-10" db="EMBL/GenBank/DDBJ databases">
        <title>Sequencing the genomes of 1000 actinobacteria strains.</title>
        <authorList>
            <person name="Klenk H.-P."/>
        </authorList>
    </citation>
    <scope>NUCLEOTIDE SEQUENCE [LARGE SCALE GENOMIC DNA]</scope>
    <source>
        <strain evidence="7 8">DSM 15597</strain>
    </source>
</reference>